<accession>A0A3M0L0A0</accession>
<organism evidence="1 2">
    <name type="scientific">Hirundo rustica rustica</name>
    <dbReference type="NCBI Taxonomy" id="333673"/>
    <lineage>
        <taxon>Eukaryota</taxon>
        <taxon>Metazoa</taxon>
        <taxon>Chordata</taxon>
        <taxon>Craniata</taxon>
        <taxon>Vertebrata</taxon>
        <taxon>Euteleostomi</taxon>
        <taxon>Archelosauria</taxon>
        <taxon>Archosauria</taxon>
        <taxon>Dinosauria</taxon>
        <taxon>Saurischia</taxon>
        <taxon>Theropoda</taxon>
        <taxon>Coelurosauria</taxon>
        <taxon>Aves</taxon>
        <taxon>Neognathae</taxon>
        <taxon>Neoaves</taxon>
        <taxon>Telluraves</taxon>
        <taxon>Australaves</taxon>
        <taxon>Passeriformes</taxon>
        <taxon>Sylvioidea</taxon>
        <taxon>Hirundinidae</taxon>
        <taxon>Hirundo</taxon>
    </lineage>
</organism>
<keyword evidence="2" id="KW-1185">Reference proteome</keyword>
<proteinExistence type="predicted"/>
<name>A0A3M0L0A0_HIRRU</name>
<dbReference type="AlphaFoldDB" id="A0A3M0L0A0"/>
<sequence>MGPRASTMDGRGSSFVWQCPGVEGGDGSDGCKGKEDLSPFCFNGKQIELADGWVLRLGLKTALALRKKLGSAGKQRMMAKEIWNFYLAGEPQAKWLSSWFELLGS</sequence>
<gene>
    <name evidence="1" type="ORF">DUI87_04721</name>
</gene>
<evidence type="ECO:0000313" key="2">
    <source>
        <dbReference type="Proteomes" id="UP000269221"/>
    </source>
</evidence>
<evidence type="ECO:0000313" key="1">
    <source>
        <dbReference type="EMBL" id="RMC18825.1"/>
    </source>
</evidence>
<dbReference type="Proteomes" id="UP000269221">
    <property type="component" value="Unassembled WGS sequence"/>
</dbReference>
<reference evidence="1 2" key="1">
    <citation type="submission" date="2018-07" db="EMBL/GenBank/DDBJ databases">
        <title>A high quality draft genome assembly of the barn swallow (H. rustica rustica).</title>
        <authorList>
            <person name="Formenti G."/>
            <person name="Chiara M."/>
            <person name="Poveda L."/>
            <person name="Francoijs K.-J."/>
            <person name="Bonisoli-Alquati A."/>
            <person name="Canova L."/>
            <person name="Gianfranceschi L."/>
            <person name="Horner D.S."/>
            <person name="Saino N."/>
        </authorList>
    </citation>
    <scope>NUCLEOTIDE SEQUENCE [LARGE SCALE GENOMIC DNA]</scope>
    <source>
        <strain evidence="1">Chelidonia</strain>
        <tissue evidence="1">Blood</tissue>
    </source>
</reference>
<comment type="caution">
    <text evidence="1">The sequence shown here is derived from an EMBL/GenBank/DDBJ whole genome shotgun (WGS) entry which is preliminary data.</text>
</comment>
<protein>
    <submittedName>
        <fullName evidence="1">Uncharacterized protein</fullName>
    </submittedName>
</protein>
<dbReference type="EMBL" id="QRBI01000096">
    <property type="protein sequence ID" value="RMC18825.1"/>
    <property type="molecule type" value="Genomic_DNA"/>
</dbReference>